<organism evidence="2 3">
    <name type="scientific">Aureobasidium vineae</name>
    <dbReference type="NCBI Taxonomy" id="2773715"/>
    <lineage>
        <taxon>Eukaryota</taxon>
        <taxon>Fungi</taxon>
        <taxon>Dikarya</taxon>
        <taxon>Ascomycota</taxon>
        <taxon>Pezizomycotina</taxon>
        <taxon>Dothideomycetes</taxon>
        <taxon>Dothideomycetidae</taxon>
        <taxon>Dothideales</taxon>
        <taxon>Saccotheciaceae</taxon>
        <taxon>Aureobasidium</taxon>
    </lineage>
</organism>
<feature type="signal peptide" evidence="1">
    <location>
        <begin position="1"/>
        <end position="24"/>
    </location>
</feature>
<comment type="caution">
    <text evidence="2">The sequence shown here is derived from an EMBL/GenBank/DDBJ whole genome shotgun (WGS) entry which is preliminary data.</text>
</comment>
<feature type="chain" id="PRO_5040497144" evidence="1">
    <location>
        <begin position="25"/>
        <end position="188"/>
    </location>
</feature>
<gene>
    <name evidence="2" type="ORF">AWRI4619_LOCUS5471</name>
</gene>
<reference evidence="2" key="1">
    <citation type="submission" date="2020-06" db="EMBL/GenBank/DDBJ databases">
        <authorList>
            <person name="Onetto C."/>
        </authorList>
    </citation>
    <scope>NUCLEOTIDE SEQUENCE</scope>
</reference>
<protein>
    <submittedName>
        <fullName evidence="2">Uncharacterized protein</fullName>
    </submittedName>
</protein>
<dbReference type="AlphaFoldDB" id="A0A9N8PBL4"/>
<proteinExistence type="predicted"/>
<dbReference type="EMBL" id="CAIJEN010000007">
    <property type="protein sequence ID" value="CAD0088840.1"/>
    <property type="molecule type" value="Genomic_DNA"/>
</dbReference>
<dbReference type="PROSITE" id="PS51257">
    <property type="entry name" value="PROKAR_LIPOPROTEIN"/>
    <property type="match status" value="1"/>
</dbReference>
<sequence>MARIIFTFAYFTLIASCLVEFVRSHTPHVWMVGLREGQTIEKHLDFVGRPIPVEERRPEINGYTASISDDDTELFKATRKDPDVGFVVKMPEDYFRKIEKIIEDGWDEDDRDLYEYMTYPNHHWHNLQGRDYEILVSDEGELVYFVNGEQEKKKLCRLIQADPRVDNIGPVRGYKMNDEIHDNPHNEL</sequence>
<accession>A0A9N8PBL4</accession>
<name>A0A9N8PBL4_9PEZI</name>
<evidence type="ECO:0000313" key="3">
    <source>
        <dbReference type="Proteomes" id="UP000716446"/>
    </source>
</evidence>
<keyword evidence="3" id="KW-1185">Reference proteome</keyword>
<dbReference type="Proteomes" id="UP000716446">
    <property type="component" value="Unassembled WGS sequence"/>
</dbReference>
<evidence type="ECO:0000256" key="1">
    <source>
        <dbReference type="SAM" id="SignalP"/>
    </source>
</evidence>
<evidence type="ECO:0000313" key="2">
    <source>
        <dbReference type="EMBL" id="CAD0088840.1"/>
    </source>
</evidence>
<keyword evidence="1" id="KW-0732">Signal</keyword>